<accession>E0I7P3</accession>
<gene>
    <name evidence="2" type="ORF">PaecuDRAFT_1644</name>
</gene>
<dbReference type="EMBL" id="AEDD01000004">
    <property type="protein sequence ID" value="EFM11198.1"/>
    <property type="molecule type" value="Genomic_DNA"/>
</dbReference>
<reference evidence="2 3" key="1">
    <citation type="submission" date="2010-07" db="EMBL/GenBank/DDBJ databases">
        <title>The draft genome of Paenibacillus curdlanolyticus YK9.</title>
        <authorList>
            <consortium name="US DOE Joint Genome Institute (JGI-PGF)"/>
            <person name="Lucas S."/>
            <person name="Copeland A."/>
            <person name="Lapidus A."/>
            <person name="Cheng J.-F."/>
            <person name="Bruce D."/>
            <person name="Goodwin L."/>
            <person name="Pitluck S."/>
            <person name="Land M.L."/>
            <person name="Hauser L."/>
            <person name="Chang Y.-J."/>
            <person name="Jeffries C."/>
            <person name="Anderson I.J."/>
            <person name="Johnson E."/>
            <person name="Loganathan U."/>
            <person name="Mulhopadhyay B."/>
            <person name="Kyrpides N."/>
            <person name="Woyke T.J."/>
        </authorList>
    </citation>
    <scope>NUCLEOTIDE SEQUENCE [LARGE SCALE GENOMIC DNA]</scope>
    <source>
        <strain evidence="2 3">YK9</strain>
    </source>
</reference>
<sequence length="199" mass="22212">MKRSKASRIAVWLLSVIWLAALAGCGSDASSEKQGTEQLGTSTIAETKQDDFIYRLIIEPADAASKRDVKLYGELEYVGDKDEIDIHHAASPFFFFLKETTRGYDIGYMMNEPAITTKLKKGVPLREQYKGGGGYSEKDDTDYVAFIKDLWKNGFPVGHYEVTGWADFFTGQEASKQDYHITAKRAFDIKEAAKAVSTP</sequence>
<dbReference type="Proteomes" id="UP000005387">
    <property type="component" value="Unassembled WGS sequence"/>
</dbReference>
<keyword evidence="1" id="KW-0732">Signal</keyword>
<feature type="chain" id="PRO_5039733727" description="Lipoprotein" evidence="1">
    <location>
        <begin position="24"/>
        <end position="199"/>
    </location>
</feature>
<dbReference type="OrthoDB" id="2426241at2"/>
<evidence type="ECO:0000313" key="3">
    <source>
        <dbReference type="Proteomes" id="UP000005387"/>
    </source>
</evidence>
<dbReference type="STRING" id="717606.PaecuDRAFT_1644"/>
<protein>
    <recommendedName>
        <fullName evidence="4">Lipoprotein</fullName>
    </recommendedName>
</protein>
<dbReference type="PROSITE" id="PS51257">
    <property type="entry name" value="PROKAR_LIPOPROTEIN"/>
    <property type="match status" value="1"/>
</dbReference>
<keyword evidence="3" id="KW-1185">Reference proteome</keyword>
<organism evidence="2 3">
    <name type="scientific">Paenibacillus curdlanolyticus YK9</name>
    <dbReference type="NCBI Taxonomy" id="717606"/>
    <lineage>
        <taxon>Bacteria</taxon>
        <taxon>Bacillati</taxon>
        <taxon>Bacillota</taxon>
        <taxon>Bacilli</taxon>
        <taxon>Bacillales</taxon>
        <taxon>Paenibacillaceae</taxon>
        <taxon>Paenibacillus</taxon>
    </lineage>
</organism>
<evidence type="ECO:0000256" key="1">
    <source>
        <dbReference type="SAM" id="SignalP"/>
    </source>
</evidence>
<evidence type="ECO:0008006" key="4">
    <source>
        <dbReference type="Google" id="ProtNLM"/>
    </source>
</evidence>
<evidence type="ECO:0000313" key="2">
    <source>
        <dbReference type="EMBL" id="EFM11198.1"/>
    </source>
</evidence>
<feature type="signal peptide" evidence="1">
    <location>
        <begin position="1"/>
        <end position="23"/>
    </location>
</feature>
<name>E0I7P3_9BACL</name>
<proteinExistence type="predicted"/>
<dbReference type="AlphaFoldDB" id="E0I7P3"/>
<dbReference type="eggNOG" id="ENOG5032V6D">
    <property type="taxonomic scope" value="Bacteria"/>
</dbReference>
<dbReference type="RefSeq" id="WP_006037655.1">
    <property type="nucleotide sequence ID" value="NZ_AEDD01000004.1"/>
</dbReference>